<proteinExistence type="predicted"/>
<reference evidence="2 3" key="1">
    <citation type="submission" date="2018-06" db="EMBL/GenBank/DDBJ databases">
        <title>Pedobacter endophyticus sp. nov., an endophytic bacterium isolated from a leaf of Triticum aestivum.</title>
        <authorList>
            <person name="Zhang L."/>
        </authorList>
    </citation>
    <scope>NUCLEOTIDE SEQUENCE [LARGE SCALE GENOMIC DNA]</scope>
    <source>
        <strain evidence="2 3">CM134L-2</strain>
    </source>
</reference>
<evidence type="ECO:0008006" key="4">
    <source>
        <dbReference type="Google" id="ProtNLM"/>
    </source>
</evidence>
<evidence type="ECO:0000256" key="1">
    <source>
        <dbReference type="SAM" id="MobiDB-lite"/>
    </source>
</evidence>
<protein>
    <recommendedName>
        <fullName evidence="4">TANFOR domain-containing protein</fullName>
    </recommendedName>
</protein>
<dbReference type="RefSeq" id="WP_113649288.1">
    <property type="nucleotide sequence ID" value="NZ_QMHN01000009.1"/>
</dbReference>
<dbReference type="Pfam" id="PF13620">
    <property type="entry name" value="CarboxypepD_reg"/>
    <property type="match status" value="1"/>
</dbReference>
<keyword evidence="3" id="KW-1185">Reference proteome</keyword>
<dbReference type="EMBL" id="SAYW01000009">
    <property type="protein sequence ID" value="RWU03637.1"/>
    <property type="molecule type" value="Genomic_DNA"/>
</dbReference>
<name>A0A443YIR3_9SPHI</name>
<accession>A0A443YIR3</accession>
<evidence type="ECO:0000313" key="3">
    <source>
        <dbReference type="Proteomes" id="UP000284120"/>
    </source>
</evidence>
<dbReference type="InterPro" id="IPR008969">
    <property type="entry name" value="CarboxyPept-like_regulatory"/>
</dbReference>
<feature type="region of interest" description="Disordered" evidence="1">
    <location>
        <begin position="528"/>
        <end position="552"/>
    </location>
</feature>
<organism evidence="2 3">
    <name type="scientific">Pedobacter chitinilyticus</name>
    <dbReference type="NCBI Taxonomy" id="2233776"/>
    <lineage>
        <taxon>Bacteria</taxon>
        <taxon>Pseudomonadati</taxon>
        <taxon>Bacteroidota</taxon>
        <taxon>Sphingobacteriia</taxon>
        <taxon>Sphingobacteriales</taxon>
        <taxon>Sphingobacteriaceae</taxon>
        <taxon>Pedobacter</taxon>
    </lineage>
</organism>
<comment type="caution">
    <text evidence="2">The sequence shown here is derived from an EMBL/GenBank/DDBJ whole genome shotgun (WGS) entry which is preliminary data.</text>
</comment>
<gene>
    <name evidence="2" type="ORF">DPV69_20395</name>
</gene>
<evidence type="ECO:0000313" key="2">
    <source>
        <dbReference type="EMBL" id="RWU03637.1"/>
    </source>
</evidence>
<dbReference type="OrthoDB" id="1521695at2"/>
<dbReference type="Proteomes" id="UP000284120">
    <property type="component" value="Unassembled WGS sequence"/>
</dbReference>
<dbReference type="SUPFAM" id="SSF49464">
    <property type="entry name" value="Carboxypeptidase regulatory domain-like"/>
    <property type="match status" value="2"/>
</dbReference>
<sequence length="2158" mass="231052">MKKLAWSVVFAIIAIFVFVPDLMAQVGVSIRILPPYPHRITDYEARPQQVLITLTNQSAGTQQIQLRASVVGDNGIRLEVGRNYKSPTPITLAPGQVRNLNGADLVTLFDYNQLTFTGMTKDQFIRGNGLPEGTYQVCMQAFDYATNAPLSADEPIGCSNRFSITSLEPPLIIKPMEGDELKSTIGNIFTINWTTPPGAPPSIRYKIRMIEVLGNRNPNDAYLSAVAPYFFEKEVMGNAYVYNPADPQLTPGRKYVLAIQAFDPNSGFTFRNNGISQVVTFDYVPQTIANKGNPTAKEETKSKKPMTTNSIKGKALWAFRASEQSYRGALGVSSINVAGPGSVLVNSVNNNSLGTVAQMPANFPTGGLAVQTLNAGNRIGTSQPAPSNSGSPKPATGQIIGGLVYNAFNPLTDNPQNLQNAMSVDRTLVAAVGNNAYVNSVTGGILQNNPLSSYIFVTGQKALDFGYETSAATPAADKKPFAGAIVKIIGIPSETQVVLNGFNTNLNKEKDKQQKDEESWLGAFIPSLGNNAKPSKNTPTQPTGVKNASTTENGIQVQNNTLPNFSPTMLEPNLIASGRTDSEGNFAIDFTHPDYLGGKRFSQVKVVISKGVLEQTKTIPIAQLENPDVDLGEIICLAQTYRYSPKVELPSIDGAANDNKKVVVKIYREEADAVAYPFLNEDGNLSPEKKLKERINGKNMVLVAVDSTTVKSAAQFKFGKLFHQVNYTVQISSGTNTNKISGGLRVAEMSLTMTNVVNVKPTYNLIAAPPSISGSVQLVLKNGFAGVKGAVVKIEFNQDDVQPQLVVASTAQSTLGGPYQMTLVNGISLANNTVQQANFSAQGNSVINTTASSYYANPLTSSILGGAQLGSYLQTEVNVPPVMQYINGPYSATTDSAGYYTIPNLPKLKEGKTFTVKLLRLPNEFKNLQVTPGNEMVISRILPGEQKDVSFKIKPELVQIVGRVVSEDKQPINNARLNFQGSTDFFTTGQNGLFTTTYFAGKHRLLIKKEGYAEANVQVVIPEKNSGTGNSGTAQLPGNVLQGQHLVQVVNVFEDTRGREVKNTQANTLDLTLQLVNTPTVKNTISTTSTFSPLMFGVASSQSSQKINALGLTNFTAQTGPNISSITNGGGQMVNYSSASFTTSNRITDYTALNGAAEIYNNALTGSNYGVNTLNSIDLGDVGFLKKKQGKIRFKIIDEINNRPIANATIKLFDTLAQTDNKGEWFYVGFGGDAKVTVIPPSGSGYVTVEESLLINETGDEQPKTIKLQKGINVSGFVRSHGTAILGVQIKVEEKPYLTATTDATGAYTFFIPKGNFQLKASKSGYISKTAAANTVSQPIQLDFELSDGGGKNISSILGFDVELDKMTAEGNGYRISGAFVNLKPSFADLKASQGVQLKFSDVKVTFNAQGNAIPDGNRIATDELGVNFKLLNFIPVTLKAGNGLVVEADGTGGKITGELIANMSQIQGNRGWLMQNDAVKLVPENLTGTIITAFSSSGANTTVTKYQIKGPQENWQGKVYGFKFIANIAQSHIDKDGLHFTGSLQTPDLGPIRAATFKIEEFLVGTDLSIRRVSMAQTNLPAIKIADWNANIASLLFNEDGFKIGGNLVIKIPASSTSTIDFSNLSISNDAFFGGRFSIPDNGINVFNIVNLKRGSSAISFGQVPNQSNVYKLGGSAKIKFSKFITSEINIPVFEVHTNGRFLVDAPTNFTADLTFAKLKVQAIKFDNTSGTPFIGVQGALSVDVPMLSLSVADISFKNNGGGVSVSVGKIKASLDIPVIKTEVEVEMRDNGFAGAGKLGIPGTPINAAIDFHYFKVNGGIDFGAKFSAGVVIPIGFVTIERVGGGFQYNTATKDFMVDINGALSIANLGAVVKLDPIGLTVRSGPVIEGYGAVVVGTALNLANASIKLDIPQQVFTIAVDVGIEPIKGLASAKLQGDLVVSVKNDDRFVFLGCGIEANLFKLIQSNGEFALAVGLKNPANRGDRISYYFRNVDSRYIRDVFSGVYINTTAKMGIPEDRAIGFDFFIASANLWYYTEANAKLVLNFAENNYLLGLSGRFGGGFDFCVARIACVGFGYKACYEFMGGRNELDGWFVEGKAAGSVRLKVGGCNPDCNSWTIKPFCAGFKLCASGGASISYKQRSGLSLGVFVGGTPLCN</sequence>
<dbReference type="Gene3D" id="2.60.40.1120">
    <property type="entry name" value="Carboxypeptidase-like, regulatory domain"/>
    <property type="match status" value="2"/>
</dbReference>